<dbReference type="InterPro" id="IPR010156">
    <property type="entry name" value="CRISPR-assoc_prot_Cas6"/>
</dbReference>
<dbReference type="HOGENOM" id="CLU_063836_1_0_0"/>
<keyword evidence="4" id="KW-0051">Antiviral defense</keyword>
<reference evidence="6 7" key="1">
    <citation type="journal article" date="2012" name="Stand. Genomic Sci.">
        <title>Complete genome sequence of the aerobic, heterotroph Marinithermus hydrothermalis type strain (T1(T)) from a deep-sea hydrothermal vent chimney.</title>
        <authorList>
            <person name="Copeland A."/>
            <person name="Gu W."/>
            <person name="Yasawong M."/>
            <person name="Lapidus A."/>
            <person name="Lucas S."/>
            <person name="Deshpande S."/>
            <person name="Pagani I."/>
            <person name="Tapia R."/>
            <person name="Cheng J.F."/>
            <person name="Goodwin L.A."/>
            <person name="Pitluck S."/>
            <person name="Liolios K."/>
            <person name="Ivanova N."/>
            <person name="Mavromatis K."/>
            <person name="Mikhailova N."/>
            <person name="Pati A."/>
            <person name="Chen A."/>
            <person name="Palaniappan K."/>
            <person name="Land M."/>
            <person name="Pan C."/>
            <person name="Brambilla E.M."/>
            <person name="Rohde M."/>
            <person name="Tindall B.J."/>
            <person name="Sikorski J."/>
            <person name="Goker M."/>
            <person name="Detter J.C."/>
            <person name="Bristow J."/>
            <person name="Eisen J.A."/>
            <person name="Markowitz V."/>
            <person name="Hugenholtz P."/>
            <person name="Kyrpides N.C."/>
            <person name="Klenk H.P."/>
            <person name="Woyke T."/>
        </authorList>
    </citation>
    <scope>NUCLEOTIDE SEQUENCE [LARGE SCALE GENOMIC DNA]</scope>
    <source>
        <strain evidence="7">DSM 14884 / JCM 11576 / T1</strain>
    </source>
</reference>
<evidence type="ECO:0000256" key="1">
    <source>
        <dbReference type="ARBA" id="ARBA00022722"/>
    </source>
</evidence>
<feature type="domain" description="CRISPR-associated protein Cas6 C-terminal" evidence="5">
    <location>
        <begin position="122"/>
        <end position="236"/>
    </location>
</feature>
<dbReference type="CDD" id="cd21141">
    <property type="entry name" value="Cas6_III-like"/>
    <property type="match status" value="1"/>
</dbReference>
<evidence type="ECO:0000313" key="7">
    <source>
        <dbReference type="Proteomes" id="UP000007030"/>
    </source>
</evidence>
<dbReference type="Gene3D" id="3.30.70.1890">
    <property type="match status" value="1"/>
</dbReference>
<organism evidence="6 7">
    <name type="scientific">Marinithermus hydrothermalis (strain DSM 14884 / JCM 11576 / T1)</name>
    <dbReference type="NCBI Taxonomy" id="869210"/>
    <lineage>
        <taxon>Bacteria</taxon>
        <taxon>Thermotogati</taxon>
        <taxon>Deinococcota</taxon>
        <taxon>Deinococci</taxon>
        <taxon>Thermales</taxon>
        <taxon>Thermaceae</taxon>
        <taxon>Marinithermus</taxon>
    </lineage>
</organism>
<protein>
    <submittedName>
        <fullName evidence="6">CRISPR-associated protein Cas6</fullName>
    </submittedName>
</protein>
<dbReference type="KEGG" id="mhd:Marky_0176"/>
<dbReference type="GO" id="GO:0004519">
    <property type="term" value="F:endonuclease activity"/>
    <property type="evidence" value="ECO:0007669"/>
    <property type="project" value="UniProtKB-KW"/>
</dbReference>
<dbReference type="GO" id="GO:0016788">
    <property type="term" value="F:hydrolase activity, acting on ester bonds"/>
    <property type="evidence" value="ECO:0007669"/>
    <property type="project" value="InterPro"/>
</dbReference>
<name>F2NN98_MARHT</name>
<dbReference type="Proteomes" id="UP000007030">
    <property type="component" value="Chromosome"/>
</dbReference>
<keyword evidence="1" id="KW-0540">Nuclease</keyword>
<evidence type="ECO:0000256" key="4">
    <source>
        <dbReference type="ARBA" id="ARBA00023118"/>
    </source>
</evidence>
<dbReference type="OrthoDB" id="425607at2"/>
<dbReference type="Pfam" id="PF10040">
    <property type="entry name" value="CRISPR_Cas6"/>
    <property type="match status" value="1"/>
</dbReference>
<dbReference type="Gene3D" id="3.30.70.1900">
    <property type="match status" value="1"/>
</dbReference>
<dbReference type="eggNOG" id="COG5551">
    <property type="taxonomic scope" value="Bacteria"/>
</dbReference>
<keyword evidence="3" id="KW-0378">Hydrolase</keyword>
<dbReference type="GO" id="GO:0051607">
    <property type="term" value="P:defense response to virus"/>
    <property type="evidence" value="ECO:0007669"/>
    <property type="project" value="UniProtKB-KW"/>
</dbReference>
<gene>
    <name evidence="6" type="ordered locus">Marky_0176</name>
</gene>
<evidence type="ECO:0000313" key="6">
    <source>
        <dbReference type="EMBL" id="AEB10939.1"/>
    </source>
</evidence>
<dbReference type="AlphaFoldDB" id="F2NN98"/>
<dbReference type="EMBL" id="CP002630">
    <property type="protein sequence ID" value="AEB10939.1"/>
    <property type="molecule type" value="Genomic_DNA"/>
</dbReference>
<dbReference type="NCBIfam" id="TIGR01877">
    <property type="entry name" value="cas_cas6"/>
    <property type="match status" value="1"/>
</dbReference>
<dbReference type="InterPro" id="IPR019267">
    <property type="entry name" value="CRISPR-assoc_Cas6_C"/>
</dbReference>
<dbReference type="STRING" id="869210.Marky_0176"/>
<evidence type="ECO:0000259" key="5">
    <source>
        <dbReference type="Pfam" id="PF10040"/>
    </source>
</evidence>
<proteinExistence type="predicted"/>
<sequence length="251" mass="27497">MLLAALVLPLEGPDRPQPLHARGWVYRLLREAAPEIHDAEGPKPFTVGVGGRPNAVWVRLTCLAEEVYAALSPRLWSQVGLEVRLGEDTYRIKAVLEAEHPWAGLATWPRLFQGEAGPDLGLEFASPTFFRRQGANYPLPEPRLVLGSLIERWNAHAPTPVPPEVAERLVEATTLRYLKGHTVSAVGHDRTVGFRGRVTYHLPRASTEEARWLAALGRFAFFSGVGAKTTLGFGQVRPYPLLAPSAAPPGP</sequence>
<evidence type="ECO:0000256" key="3">
    <source>
        <dbReference type="ARBA" id="ARBA00022801"/>
    </source>
</evidence>
<evidence type="ECO:0000256" key="2">
    <source>
        <dbReference type="ARBA" id="ARBA00022759"/>
    </source>
</evidence>
<dbReference type="InterPro" id="IPR045747">
    <property type="entry name" value="CRISPR-assoc_prot_Cas6_N_sf"/>
</dbReference>
<dbReference type="RefSeq" id="WP_013702994.1">
    <property type="nucleotide sequence ID" value="NC_015387.1"/>
</dbReference>
<keyword evidence="7" id="KW-1185">Reference proteome</keyword>
<keyword evidence="2" id="KW-0255">Endonuclease</keyword>
<accession>F2NN98</accession>